<dbReference type="EMBL" id="BMAC01000538">
    <property type="protein sequence ID" value="GFP98632.1"/>
    <property type="molecule type" value="Genomic_DNA"/>
</dbReference>
<proteinExistence type="predicted"/>
<accession>A0A830CK67</accession>
<protein>
    <submittedName>
        <fullName evidence="1">Uncharacterized protein</fullName>
    </submittedName>
</protein>
<keyword evidence="2" id="KW-1185">Reference proteome</keyword>
<dbReference type="AlphaFoldDB" id="A0A830CK67"/>
<evidence type="ECO:0000313" key="2">
    <source>
        <dbReference type="Proteomes" id="UP000653305"/>
    </source>
</evidence>
<gene>
    <name evidence="1" type="ORF">PHJA_002007100</name>
</gene>
<evidence type="ECO:0000313" key="1">
    <source>
        <dbReference type="EMBL" id="GFP98632.1"/>
    </source>
</evidence>
<reference evidence="1" key="1">
    <citation type="submission" date="2020-07" db="EMBL/GenBank/DDBJ databases">
        <title>Ethylene signaling mediates host invasion by parasitic plants.</title>
        <authorList>
            <person name="Yoshida S."/>
        </authorList>
    </citation>
    <scope>NUCLEOTIDE SEQUENCE</scope>
    <source>
        <strain evidence="1">Okayama</strain>
    </source>
</reference>
<organism evidence="1 2">
    <name type="scientific">Phtheirospermum japonicum</name>
    <dbReference type="NCBI Taxonomy" id="374723"/>
    <lineage>
        <taxon>Eukaryota</taxon>
        <taxon>Viridiplantae</taxon>
        <taxon>Streptophyta</taxon>
        <taxon>Embryophyta</taxon>
        <taxon>Tracheophyta</taxon>
        <taxon>Spermatophyta</taxon>
        <taxon>Magnoliopsida</taxon>
        <taxon>eudicotyledons</taxon>
        <taxon>Gunneridae</taxon>
        <taxon>Pentapetalae</taxon>
        <taxon>asterids</taxon>
        <taxon>lamiids</taxon>
        <taxon>Lamiales</taxon>
        <taxon>Orobanchaceae</taxon>
        <taxon>Orobanchaceae incertae sedis</taxon>
        <taxon>Phtheirospermum</taxon>
    </lineage>
</organism>
<dbReference type="Proteomes" id="UP000653305">
    <property type="component" value="Unassembled WGS sequence"/>
</dbReference>
<sequence length="147" mass="16653">MCVLLTCADGRNAGPLLGEETLLCIGLFAGFLNMLLDSIAWAPWIRCIMSKQVGPYEQGTAQGCLMAIASFANVISPVVYSPLSGRLHFCGDAKLLPQRQRRRFSKVEKFFRENTFLLNCLNHRMEKIWPYVDEGTFRCFCVRMCAF</sequence>
<comment type="caution">
    <text evidence="1">The sequence shown here is derived from an EMBL/GenBank/DDBJ whole genome shotgun (WGS) entry which is preliminary data.</text>
</comment>
<dbReference type="OrthoDB" id="1694622at2759"/>
<name>A0A830CK67_9LAMI</name>